<sequence>MKTIIALLYAKLIRKKNLQWITNPIKYQNKTFHKLISKSKKTKFGTDHGFSEILSYETFKQKVPVRDYEGMKNYIDQVVGGKKDILWPGKPLYFAKTSGTTSGTKYIPITKESIKTHIKSAQDALLNYFLKSKNYKSINGKHMFLQGSPKLTKKNGIFIGRLSGISAHYIPKLFLKNRMPTWETNCIEDWEEKVEKIIEETVGKKMTIIAGIPSWVQMYFEKIITKQQTSISKVFPELSLYVYGGVSYEPYKKMFERLFGKKIDTLATFPASEGFFGYQDEFTEKEPDLLLLLNNDIFYEFIKTEDFLKGEYERLSLEHVELNVNYLLIISTSAGLWAYNIGDTVKFTSLKPYRLIVTGRVKHYLSAFGEHVIAEEVEKALSRALNNTDIIIKEFTVAPKIKPEHGLPHHEWYIDFEKPPENLQNFSNDLDDHMRRLNIYYDDLVAGSIIRPLAVRRIKRDGFKNYMKSIGKLGGQNKVPRLSNDRKIVDELKLY</sequence>
<evidence type="ECO:0000259" key="2">
    <source>
        <dbReference type="Pfam" id="PF23572"/>
    </source>
</evidence>
<dbReference type="Pfam" id="PF23571">
    <property type="entry name" value="GH3_M"/>
    <property type="match status" value="1"/>
</dbReference>
<dbReference type="Pfam" id="PF03321">
    <property type="entry name" value="GH3"/>
    <property type="match status" value="1"/>
</dbReference>
<evidence type="ECO:0000313" key="3">
    <source>
        <dbReference type="EMBL" id="SUZ74507.1"/>
    </source>
</evidence>
<dbReference type="InterPro" id="IPR004993">
    <property type="entry name" value="GH3"/>
</dbReference>
<feature type="domain" description="GH3 middle" evidence="1">
    <location>
        <begin position="291"/>
        <end position="351"/>
    </location>
</feature>
<accession>A0A381Q8Z3</accession>
<dbReference type="EMBL" id="UINC01001213">
    <property type="protein sequence ID" value="SUZ74507.1"/>
    <property type="molecule type" value="Genomic_DNA"/>
</dbReference>
<dbReference type="AlphaFoldDB" id="A0A381Q8Z3"/>
<gene>
    <name evidence="3" type="ORF">METZ01_LOCUS27361</name>
</gene>
<organism evidence="3">
    <name type="scientific">marine metagenome</name>
    <dbReference type="NCBI Taxonomy" id="408172"/>
    <lineage>
        <taxon>unclassified sequences</taxon>
        <taxon>metagenomes</taxon>
        <taxon>ecological metagenomes</taxon>
    </lineage>
</organism>
<dbReference type="PANTHER" id="PTHR31901">
    <property type="entry name" value="GH3 DOMAIN-CONTAINING PROTEIN"/>
    <property type="match status" value="1"/>
</dbReference>
<reference evidence="3" key="1">
    <citation type="submission" date="2018-05" db="EMBL/GenBank/DDBJ databases">
        <authorList>
            <person name="Lanie J.A."/>
            <person name="Ng W.-L."/>
            <person name="Kazmierczak K.M."/>
            <person name="Andrzejewski T.M."/>
            <person name="Davidsen T.M."/>
            <person name="Wayne K.J."/>
            <person name="Tettelin H."/>
            <person name="Glass J.I."/>
            <person name="Rusch D."/>
            <person name="Podicherti R."/>
            <person name="Tsui H.-C.T."/>
            <person name="Winkler M.E."/>
        </authorList>
    </citation>
    <scope>NUCLEOTIDE SEQUENCE</scope>
</reference>
<proteinExistence type="predicted"/>
<feature type="domain" description="GH3 C-terminal" evidence="2">
    <location>
        <begin position="375"/>
        <end position="487"/>
    </location>
</feature>
<dbReference type="Pfam" id="PF23572">
    <property type="entry name" value="GH3_C"/>
    <property type="match status" value="1"/>
</dbReference>
<dbReference type="InterPro" id="IPR055377">
    <property type="entry name" value="GH3_M"/>
</dbReference>
<evidence type="ECO:0000259" key="1">
    <source>
        <dbReference type="Pfam" id="PF23571"/>
    </source>
</evidence>
<dbReference type="PANTHER" id="PTHR31901:SF9">
    <property type="entry name" value="GH3 DOMAIN-CONTAINING PROTEIN"/>
    <property type="match status" value="1"/>
</dbReference>
<name>A0A381Q8Z3_9ZZZZ</name>
<dbReference type="InterPro" id="IPR055378">
    <property type="entry name" value="GH3_C"/>
</dbReference>
<protein>
    <recommendedName>
        <fullName evidence="4">GH3 auxin-responsive promoter</fullName>
    </recommendedName>
</protein>
<evidence type="ECO:0008006" key="4">
    <source>
        <dbReference type="Google" id="ProtNLM"/>
    </source>
</evidence>
<dbReference type="GO" id="GO:0016881">
    <property type="term" value="F:acid-amino acid ligase activity"/>
    <property type="evidence" value="ECO:0007669"/>
    <property type="project" value="TreeGrafter"/>
</dbReference>
<dbReference type="GO" id="GO:0005737">
    <property type="term" value="C:cytoplasm"/>
    <property type="evidence" value="ECO:0007669"/>
    <property type="project" value="TreeGrafter"/>
</dbReference>